<evidence type="ECO:0000313" key="2">
    <source>
        <dbReference type="Proteomes" id="UP000323300"/>
    </source>
</evidence>
<dbReference type="OrthoDB" id="88276at2"/>
<dbReference type="Pfam" id="PF07087">
    <property type="entry name" value="DUF1353"/>
    <property type="match status" value="1"/>
</dbReference>
<evidence type="ECO:0008006" key="3">
    <source>
        <dbReference type="Google" id="ProtNLM"/>
    </source>
</evidence>
<dbReference type="EMBL" id="FOSL01000011">
    <property type="protein sequence ID" value="SFK73725.1"/>
    <property type="molecule type" value="Genomic_DNA"/>
</dbReference>
<gene>
    <name evidence="1" type="ORF">SAMN04488498_111137</name>
</gene>
<dbReference type="AlphaFoldDB" id="A0A1I4BYJ5"/>
<proteinExistence type="predicted"/>
<protein>
    <recommendedName>
        <fullName evidence="3">DUF1353 domain-containing protein</fullName>
    </recommendedName>
</protein>
<evidence type="ECO:0000313" key="1">
    <source>
        <dbReference type="EMBL" id="SFK73725.1"/>
    </source>
</evidence>
<sequence>MSKQAFMREALKPNGRKDFVGVPQISPFADWDYYYMRAPFSWYDGSETRTLGVVEITTGFVCDLASIPRLFWTLLPKTAPYTTPAIVHDYLYWFQPPSHDRQRADMVLNLGMRELKVPGWKRWVIYRSVRLAGGWSWNKNKQAREAGERRILKKLPTDIKTTWTEWKRDPSVFM</sequence>
<organism evidence="1 2">
    <name type="scientific">Neomesorhizobium albiziae</name>
    <dbReference type="NCBI Taxonomy" id="335020"/>
    <lineage>
        <taxon>Bacteria</taxon>
        <taxon>Pseudomonadati</taxon>
        <taxon>Pseudomonadota</taxon>
        <taxon>Alphaproteobacteria</taxon>
        <taxon>Hyphomicrobiales</taxon>
        <taxon>Phyllobacteriaceae</taxon>
        <taxon>Neomesorhizobium</taxon>
    </lineage>
</organism>
<keyword evidence="2" id="KW-1185">Reference proteome</keyword>
<name>A0A1I4BYJ5_9HYPH</name>
<dbReference type="RefSeq" id="WP_149761616.1">
    <property type="nucleotide sequence ID" value="NZ_BSPE01000004.1"/>
</dbReference>
<dbReference type="Proteomes" id="UP000323300">
    <property type="component" value="Unassembled WGS sequence"/>
</dbReference>
<reference evidence="1 2" key="1">
    <citation type="submission" date="2016-10" db="EMBL/GenBank/DDBJ databases">
        <authorList>
            <person name="Varghese N."/>
            <person name="Submissions S."/>
        </authorList>
    </citation>
    <scope>NUCLEOTIDE SEQUENCE [LARGE SCALE GENOMIC DNA]</scope>
    <source>
        <strain evidence="1 2">DSM 21822</strain>
    </source>
</reference>
<accession>A0A1I4BYJ5</accession>
<dbReference type="InterPro" id="IPR010767">
    <property type="entry name" value="Phage_CGC-2007_Cje0229"/>
</dbReference>